<dbReference type="InterPro" id="IPR000436">
    <property type="entry name" value="Sushi_SCR_CCP_dom"/>
</dbReference>
<evidence type="ECO:0000256" key="3">
    <source>
        <dbReference type="SAM" id="Phobius"/>
    </source>
</evidence>
<gene>
    <name evidence="4" type="ORF">CGI_10009711</name>
</gene>
<protein>
    <submittedName>
        <fullName evidence="4">Uncharacterized protein</fullName>
    </submittedName>
</protein>
<dbReference type="AlphaFoldDB" id="K1RTL8"/>
<feature type="compositionally biased region" description="Polar residues" evidence="2">
    <location>
        <begin position="8"/>
        <end position="19"/>
    </location>
</feature>
<name>K1RTL8_MAGGI</name>
<evidence type="ECO:0000256" key="2">
    <source>
        <dbReference type="SAM" id="MobiDB-lite"/>
    </source>
</evidence>
<dbReference type="HOGENOM" id="CLU_1697230_0_0_1"/>
<evidence type="ECO:0000313" key="4">
    <source>
        <dbReference type="EMBL" id="EKC37936.1"/>
    </source>
</evidence>
<evidence type="ECO:0000256" key="1">
    <source>
        <dbReference type="PROSITE-ProRule" id="PRU00302"/>
    </source>
</evidence>
<organism evidence="4">
    <name type="scientific">Magallana gigas</name>
    <name type="common">Pacific oyster</name>
    <name type="synonym">Crassostrea gigas</name>
    <dbReference type="NCBI Taxonomy" id="29159"/>
    <lineage>
        <taxon>Eukaryota</taxon>
        <taxon>Metazoa</taxon>
        <taxon>Spiralia</taxon>
        <taxon>Lophotrochozoa</taxon>
        <taxon>Mollusca</taxon>
        <taxon>Bivalvia</taxon>
        <taxon>Autobranchia</taxon>
        <taxon>Pteriomorphia</taxon>
        <taxon>Ostreida</taxon>
        <taxon>Ostreoidea</taxon>
        <taxon>Ostreidae</taxon>
        <taxon>Magallana</taxon>
    </lineage>
</organism>
<comment type="caution">
    <text evidence="1">Lacks conserved residue(s) required for the propagation of feature annotation.</text>
</comment>
<dbReference type="Gene3D" id="2.10.70.10">
    <property type="entry name" value="Complement Module, domain 1"/>
    <property type="match status" value="1"/>
</dbReference>
<dbReference type="Pfam" id="PF00084">
    <property type="entry name" value="Sushi"/>
    <property type="match status" value="1"/>
</dbReference>
<sequence>MEPETAKTHIQTENPQNRPHSCEALKSCEDLPSVVGGVWNATNTLEGSNATLSCFHGYEATGKSGNIQCHNGSWGNLTNIKCIPIVPISTTMTTKAVTTSEELITEPTTSIEMSASPDRTDNELEGSSRHNYVITICVVVLVVIIIVIIAVVLYR</sequence>
<reference evidence="4" key="1">
    <citation type="journal article" date="2012" name="Nature">
        <title>The oyster genome reveals stress adaptation and complexity of shell formation.</title>
        <authorList>
            <person name="Zhang G."/>
            <person name="Fang X."/>
            <person name="Guo X."/>
            <person name="Li L."/>
            <person name="Luo R."/>
            <person name="Xu F."/>
            <person name="Yang P."/>
            <person name="Zhang L."/>
            <person name="Wang X."/>
            <person name="Qi H."/>
            <person name="Xiong Z."/>
            <person name="Que H."/>
            <person name="Xie Y."/>
            <person name="Holland P.W."/>
            <person name="Paps J."/>
            <person name="Zhu Y."/>
            <person name="Wu F."/>
            <person name="Chen Y."/>
            <person name="Wang J."/>
            <person name="Peng C."/>
            <person name="Meng J."/>
            <person name="Yang L."/>
            <person name="Liu J."/>
            <person name="Wen B."/>
            <person name="Zhang N."/>
            <person name="Huang Z."/>
            <person name="Zhu Q."/>
            <person name="Feng Y."/>
            <person name="Mount A."/>
            <person name="Hedgecock D."/>
            <person name="Xu Z."/>
            <person name="Liu Y."/>
            <person name="Domazet-Loso T."/>
            <person name="Du Y."/>
            <person name="Sun X."/>
            <person name="Zhang S."/>
            <person name="Liu B."/>
            <person name="Cheng P."/>
            <person name="Jiang X."/>
            <person name="Li J."/>
            <person name="Fan D."/>
            <person name="Wang W."/>
            <person name="Fu W."/>
            <person name="Wang T."/>
            <person name="Wang B."/>
            <person name="Zhang J."/>
            <person name="Peng Z."/>
            <person name="Li Y."/>
            <person name="Li N."/>
            <person name="Wang J."/>
            <person name="Chen M."/>
            <person name="He Y."/>
            <person name="Tan F."/>
            <person name="Song X."/>
            <person name="Zheng Q."/>
            <person name="Huang R."/>
            <person name="Yang H."/>
            <person name="Du X."/>
            <person name="Chen L."/>
            <person name="Yang M."/>
            <person name="Gaffney P.M."/>
            <person name="Wang S."/>
            <person name="Luo L."/>
            <person name="She Z."/>
            <person name="Ming Y."/>
            <person name="Huang W."/>
            <person name="Zhang S."/>
            <person name="Huang B."/>
            <person name="Zhang Y."/>
            <person name="Qu T."/>
            <person name="Ni P."/>
            <person name="Miao G."/>
            <person name="Wang J."/>
            <person name="Wang Q."/>
            <person name="Steinberg C.E."/>
            <person name="Wang H."/>
            <person name="Li N."/>
            <person name="Qian L."/>
            <person name="Zhang G."/>
            <person name="Li Y."/>
            <person name="Yang H."/>
            <person name="Liu X."/>
            <person name="Wang J."/>
            <person name="Yin Y."/>
            <person name="Wang J."/>
        </authorList>
    </citation>
    <scope>NUCLEOTIDE SEQUENCE [LARGE SCALE GENOMIC DNA]</scope>
    <source>
        <strain evidence="4">05x7-T-G4-1.051#20</strain>
    </source>
</reference>
<keyword evidence="3" id="KW-0812">Transmembrane</keyword>
<keyword evidence="1" id="KW-0768">Sushi</keyword>
<dbReference type="PROSITE" id="PS50923">
    <property type="entry name" value="SUSHI"/>
    <property type="match status" value="1"/>
</dbReference>
<dbReference type="InterPro" id="IPR035976">
    <property type="entry name" value="Sushi/SCR/CCP_sf"/>
</dbReference>
<keyword evidence="3" id="KW-0472">Membrane</keyword>
<accession>K1RTL8</accession>
<dbReference type="InParanoid" id="K1RTL8"/>
<feature type="region of interest" description="Disordered" evidence="2">
    <location>
        <begin position="1"/>
        <end position="20"/>
    </location>
</feature>
<dbReference type="SUPFAM" id="SSF57535">
    <property type="entry name" value="Complement control module/SCR domain"/>
    <property type="match status" value="1"/>
</dbReference>
<feature type="transmembrane region" description="Helical" evidence="3">
    <location>
        <begin position="132"/>
        <end position="154"/>
    </location>
</feature>
<dbReference type="EMBL" id="JH816449">
    <property type="protein sequence ID" value="EKC37936.1"/>
    <property type="molecule type" value="Genomic_DNA"/>
</dbReference>
<proteinExistence type="predicted"/>
<keyword evidence="3" id="KW-1133">Transmembrane helix</keyword>
<dbReference type="SMART" id="SM00032">
    <property type="entry name" value="CCP"/>
    <property type="match status" value="1"/>
</dbReference>